<reference evidence="7 8" key="1">
    <citation type="submission" date="2021-03" db="EMBL/GenBank/DDBJ databases">
        <authorList>
            <person name="King G.J."/>
            <person name="Bancroft I."/>
            <person name="Baten A."/>
            <person name="Bloomfield J."/>
            <person name="Borpatragohain P."/>
            <person name="He Z."/>
            <person name="Irish N."/>
            <person name="Irwin J."/>
            <person name="Liu K."/>
            <person name="Mauleon R.P."/>
            <person name="Moore J."/>
            <person name="Morris R."/>
            <person name="Ostergaard L."/>
            <person name="Wang B."/>
            <person name="Wells R."/>
        </authorList>
    </citation>
    <scope>NUCLEOTIDE SEQUENCE [LARGE SCALE GENOMIC DNA]</scope>
    <source>
        <strain evidence="7">R-o-18</strain>
        <tissue evidence="7">Leaf</tissue>
    </source>
</reference>
<accession>A0ABQ7MYN1</accession>
<dbReference type="SUPFAM" id="SSF55315">
    <property type="entry name" value="L30e-like"/>
    <property type="match status" value="1"/>
</dbReference>
<evidence type="ECO:0000256" key="2">
    <source>
        <dbReference type="ARBA" id="ARBA00007337"/>
    </source>
</evidence>
<comment type="similarity">
    <text evidence="2">Belongs to the eukaryotic ribosomal protein eL8 family.</text>
</comment>
<dbReference type="InterPro" id="IPR007466">
    <property type="entry name" value="Peptidyl-Arg-deiminase_porph"/>
</dbReference>
<dbReference type="NCBIfam" id="TIGR03380">
    <property type="entry name" value="agmatine_aguA"/>
    <property type="match status" value="1"/>
</dbReference>
<organism evidence="7 8">
    <name type="scientific">Brassica rapa subsp. trilocularis</name>
    <dbReference type="NCBI Taxonomy" id="1813537"/>
    <lineage>
        <taxon>Eukaryota</taxon>
        <taxon>Viridiplantae</taxon>
        <taxon>Streptophyta</taxon>
        <taxon>Embryophyta</taxon>
        <taxon>Tracheophyta</taxon>
        <taxon>Spermatophyta</taxon>
        <taxon>Magnoliopsida</taxon>
        <taxon>eudicotyledons</taxon>
        <taxon>Gunneridae</taxon>
        <taxon>Pentapetalae</taxon>
        <taxon>rosids</taxon>
        <taxon>malvids</taxon>
        <taxon>Brassicales</taxon>
        <taxon>Brassicaceae</taxon>
        <taxon>Brassiceae</taxon>
        <taxon>Brassica</taxon>
    </lineage>
</organism>
<evidence type="ECO:0000256" key="1">
    <source>
        <dbReference type="ARBA" id="ARBA00004604"/>
    </source>
</evidence>
<dbReference type="InterPro" id="IPR029064">
    <property type="entry name" value="Ribosomal_eL30-like_sf"/>
</dbReference>
<evidence type="ECO:0000256" key="4">
    <source>
        <dbReference type="ARBA" id="ARBA00023242"/>
    </source>
</evidence>
<dbReference type="HAMAP" id="MF_01841">
    <property type="entry name" value="Agmatine_deimin"/>
    <property type="match status" value="1"/>
</dbReference>
<dbReference type="NCBIfam" id="NF010070">
    <property type="entry name" value="PRK13551.1"/>
    <property type="match status" value="1"/>
</dbReference>
<dbReference type="Gene3D" id="3.75.10.10">
    <property type="entry name" value="L-arginine/glycine Amidinotransferase, Chain A"/>
    <property type="match status" value="1"/>
</dbReference>
<dbReference type="Pfam" id="PF01248">
    <property type="entry name" value="Ribosomal_L7Ae"/>
    <property type="match status" value="1"/>
</dbReference>
<dbReference type="PANTHER" id="PTHR31377:SF2">
    <property type="entry name" value="AGMATINE DEIMINASE"/>
    <property type="match status" value="1"/>
</dbReference>
<keyword evidence="8" id="KW-1185">Reference proteome</keyword>
<dbReference type="InterPro" id="IPR017754">
    <property type="entry name" value="Agmatine_deiminase"/>
</dbReference>
<comment type="caution">
    <text evidence="7">The sequence shown here is derived from an EMBL/GenBank/DDBJ whole genome shotgun (WGS) entry which is preliminary data.</text>
</comment>
<dbReference type="SUPFAM" id="SSF55909">
    <property type="entry name" value="Pentein"/>
    <property type="match status" value="1"/>
</dbReference>
<name>A0ABQ7MYN1_BRACM</name>
<dbReference type="InterPro" id="IPR018492">
    <property type="entry name" value="Ribosomal_eL8/Nhp2"/>
</dbReference>
<evidence type="ECO:0000313" key="7">
    <source>
        <dbReference type="EMBL" id="KAG5402936.1"/>
    </source>
</evidence>
<comment type="subcellular location">
    <subcellularLocation>
        <location evidence="1">Nucleus</location>
        <location evidence="1">Nucleolus</location>
    </subcellularLocation>
</comment>
<proteinExistence type="inferred from homology"/>
<feature type="domain" description="Ribosomal protein eL8/eL30/eS12/Gadd45" evidence="6">
    <location>
        <begin position="38"/>
        <end position="119"/>
    </location>
</feature>
<dbReference type="Gene3D" id="3.30.1330.30">
    <property type="match status" value="1"/>
</dbReference>
<evidence type="ECO:0000313" key="8">
    <source>
        <dbReference type="Proteomes" id="UP000823674"/>
    </source>
</evidence>
<evidence type="ECO:0000256" key="5">
    <source>
        <dbReference type="ARBA" id="ARBA00023274"/>
    </source>
</evidence>
<dbReference type="Proteomes" id="UP000823674">
    <property type="component" value="Chromosome A03"/>
</dbReference>
<dbReference type="PRINTS" id="PR00883">
    <property type="entry name" value="NUCLEARHMG"/>
</dbReference>
<evidence type="ECO:0000259" key="6">
    <source>
        <dbReference type="Pfam" id="PF01248"/>
    </source>
</evidence>
<keyword evidence="5" id="KW-0687">Ribonucleoprotein</keyword>
<sequence>MGSDTEAEKSIQKEKKKVISLAPIAKPLAGKKLQKRTFKLIQKAAGKKCLKRGVKEVVKSIRRGQKGICVIAGNVSPIDVITHLPILCEEAGVPYLYVPSKEDLAQAGSTKRPTCCVLVMLKPAKGDLSAEDLEKLKTDYEQVADDVKELASDLPPGPPPSKVLDSDSFTTLEVGSGIGNVRVVQDYLGGMEESRESPPAEHGFYMPAEWEPHAQTWIGWPERQDNWRHNALPAQRVFVDVAKAISKFEPVTVCASPSQWENARKQLPEDIRVVEMSMNDSWFRDSGPTFVVRKRPLKLSAINRNIAGIDWNFNAWGGAEDGCYNDWTHDLLVSKKILAVERIPRFQHSMILEGGSIHVDGEGTCLATEECLLNKNRNPHMSKQQIEEELKRYLGVKTFIWLPRGLYGDDDTNGHIDNMCCFAKPGVVLLSWTDDETDPQYERSVEALSVFSSSVDARGRKIQVVKLHVPGPLYMTEEEAFGIVQEGCEAKPRIAGTRLAASYVNFYIANGGIIVPRFGDAKRDEDAIRVLSETYPHHSVVGIENAREIVLAGGNIHCITQQQPAEPSSVADNGH</sequence>
<evidence type="ECO:0000256" key="3">
    <source>
        <dbReference type="ARBA" id="ARBA00022801"/>
    </source>
</evidence>
<keyword evidence="4" id="KW-0539">Nucleus</keyword>
<dbReference type="Pfam" id="PF04371">
    <property type="entry name" value="PAD_porph"/>
    <property type="match status" value="1"/>
</dbReference>
<dbReference type="EMBL" id="JADBGQ010000003">
    <property type="protein sequence ID" value="KAG5402936.1"/>
    <property type="molecule type" value="Genomic_DNA"/>
</dbReference>
<dbReference type="InterPro" id="IPR004038">
    <property type="entry name" value="Ribosomal_eL8/eL30/eS12/Gad45"/>
</dbReference>
<dbReference type="InterPro" id="IPR002415">
    <property type="entry name" value="H/ACA_rnp_Nhp2-like"/>
</dbReference>
<protein>
    <recommendedName>
        <fullName evidence="6">Ribosomal protein eL8/eL30/eS12/Gadd45 domain-containing protein</fullName>
    </recommendedName>
</protein>
<gene>
    <name evidence="7" type="primary">A03p003720.1_BraROA</name>
    <name evidence="7" type="ORF">IGI04_009055</name>
</gene>
<keyword evidence="3" id="KW-0378">Hydrolase</keyword>
<dbReference type="PANTHER" id="PTHR31377">
    <property type="entry name" value="AGMATINE DEIMINASE-RELATED"/>
    <property type="match status" value="1"/>
</dbReference>
<dbReference type="PRINTS" id="PR00881">
    <property type="entry name" value="L7ARS6FAMILY"/>
</dbReference>